<evidence type="ECO:0000313" key="2">
    <source>
        <dbReference type="EMBL" id="MBA4496313.1"/>
    </source>
</evidence>
<keyword evidence="3" id="KW-1185">Reference proteome</keyword>
<dbReference type="RefSeq" id="WP_181754619.1">
    <property type="nucleotide sequence ID" value="NZ_JACEIQ010000029.1"/>
</dbReference>
<dbReference type="AlphaFoldDB" id="A0A7W1WUI7"/>
<dbReference type="Pfam" id="PF18154">
    <property type="entry name" value="pPIWI_RE_REase"/>
    <property type="match status" value="1"/>
</dbReference>
<name>A0A7W1WUI7_9BACL</name>
<dbReference type="EMBL" id="JACEIQ010000029">
    <property type="protein sequence ID" value="MBA4496313.1"/>
    <property type="molecule type" value="Genomic_DNA"/>
</dbReference>
<sequence>MSNELQELIYIQIRALIQFNYYLRSSNAVIPDIVTVARRRLTKHLLQIGKYPALGVNEWLRYLVEPSEHWLGNNDIFDPLSPLWEEGGLSREAEWFLEAYGLPEDFQERPVLKVLTYCREEDEQHGYVLFRSLLTNSHLAVINQKTLTEAAGKIVDSFIRHQYLSCYEPFDEWYIHKKCPCCGWSLSIHNGQWRCGRSNTCSELEGYYLSKWSLQLAENFNFSSEDQVYRLLPGIHRFILVPGIPESRIYQRLSQRYEVELYPEKDEFDIRVYLKSGTLDLDVKCFKRPRHLVEYINKLSNSKREPFQTNRAKFVVPNEYAFDGYLEQVNSQTKKYQIQAVSENQLLRMLEPKEKFR</sequence>
<reference evidence="2 3" key="1">
    <citation type="submission" date="2020-07" db="EMBL/GenBank/DDBJ databases">
        <authorList>
            <person name="Feng H."/>
        </authorList>
    </citation>
    <scope>NUCLEOTIDE SEQUENCE [LARGE SCALE GENOMIC DNA]</scope>
    <source>
        <strain evidence="3">s-10</strain>
    </source>
</reference>
<accession>A0A7W1WUI7</accession>
<feature type="domain" description="REase associating with pPIWI RE" evidence="1">
    <location>
        <begin position="243"/>
        <end position="350"/>
    </location>
</feature>
<gene>
    <name evidence="2" type="ORF">H1191_18785</name>
</gene>
<proteinExistence type="predicted"/>
<evidence type="ECO:0000259" key="1">
    <source>
        <dbReference type="Pfam" id="PF18154"/>
    </source>
</evidence>
<evidence type="ECO:0000313" key="3">
    <source>
        <dbReference type="Proteomes" id="UP000535491"/>
    </source>
</evidence>
<dbReference type="InterPro" id="IPR040828">
    <property type="entry name" value="pPIWI_RE_REase"/>
</dbReference>
<organism evidence="2 3">
    <name type="scientific">Paenactinomyces guangxiensis</name>
    <dbReference type="NCBI Taxonomy" id="1490290"/>
    <lineage>
        <taxon>Bacteria</taxon>
        <taxon>Bacillati</taxon>
        <taxon>Bacillota</taxon>
        <taxon>Bacilli</taxon>
        <taxon>Bacillales</taxon>
        <taxon>Thermoactinomycetaceae</taxon>
        <taxon>Paenactinomyces</taxon>
    </lineage>
</organism>
<dbReference type="Proteomes" id="UP000535491">
    <property type="component" value="Unassembled WGS sequence"/>
</dbReference>
<protein>
    <recommendedName>
        <fullName evidence="1">REase associating with pPIWI RE domain-containing protein</fullName>
    </recommendedName>
</protein>
<comment type="caution">
    <text evidence="2">The sequence shown here is derived from an EMBL/GenBank/DDBJ whole genome shotgun (WGS) entry which is preliminary data.</text>
</comment>